<gene>
    <name evidence="1" type="ORF">HXK21_01020</name>
</gene>
<proteinExistence type="predicted"/>
<protein>
    <recommendedName>
        <fullName evidence="3">TonB-dependent receptor plug domain-containing protein</fullName>
    </recommendedName>
</protein>
<organism evidence="1 2">
    <name type="scientific">Alloprevotella tannerae</name>
    <dbReference type="NCBI Taxonomy" id="76122"/>
    <lineage>
        <taxon>Bacteria</taxon>
        <taxon>Pseudomonadati</taxon>
        <taxon>Bacteroidota</taxon>
        <taxon>Bacteroidia</taxon>
        <taxon>Bacteroidales</taxon>
        <taxon>Prevotellaceae</taxon>
        <taxon>Alloprevotella</taxon>
    </lineage>
</organism>
<name>A0A929WZA5_9BACT</name>
<sequence>KQKCGDAKQKCGDCKQKCGDAKQKCGDCKQKCGDCKEKCGDCKQKTEACGAQKSCSKQGAEQGNCHSAANCSQQSGVKLSAEKGWISSLDYRGKNLSDFREKTDFIIVVDGKEITDDAILASIKSSDIASMELLQGEKAIEKYGERGKKGVLLLKTHQVAASEKAESDCSIH</sequence>
<feature type="non-terminal residue" evidence="1">
    <location>
        <position position="1"/>
    </location>
</feature>
<reference evidence="1" key="1">
    <citation type="submission" date="2020-04" db="EMBL/GenBank/DDBJ databases">
        <title>Deep metagenomics examines the oral microbiome during advanced dental caries in children, revealing novel taxa and co-occurrences with host molecules.</title>
        <authorList>
            <person name="Baker J.L."/>
            <person name="Morton J.T."/>
            <person name="Dinis M."/>
            <person name="Alvarez R."/>
            <person name="Tran N.C."/>
            <person name="Knight R."/>
            <person name="Edlund A."/>
        </authorList>
    </citation>
    <scope>NUCLEOTIDE SEQUENCE</scope>
    <source>
        <strain evidence="1">JCVI_34_bin.1</strain>
    </source>
</reference>
<comment type="caution">
    <text evidence="1">The sequence shown here is derived from an EMBL/GenBank/DDBJ whole genome shotgun (WGS) entry which is preliminary data.</text>
</comment>
<dbReference type="EMBL" id="JABZGR010000002">
    <property type="protein sequence ID" value="MBF0969613.1"/>
    <property type="molecule type" value="Genomic_DNA"/>
</dbReference>
<dbReference type="Proteomes" id="UP000704068">
    <property type="component" value="Unassembled WGS sequence"/>
</dbReference>
<evidence type="ECO:0000313" key="2">
    <source>
        <dbReference type="Proteomes" id="UP000704068"/>
    </source>
</evidence>
<evidence type="ECO:0008006" key="3">
    <source>
        <dbReference type="Google" id="ProtNLM"/>
    </source>
</evidence>
<evidence type="ECO:0000313" key="1">
    <source>
        <dbReference type="EMBL" id="MBF0969613.1"/>
    </source>
</evidence>
<dbReference type="InterPro" id="IPR037066">
    <property type="entry name" value="Plug_dom_sf"/>
</dbReference>
<dbReference type="AlphaFoldDB" id="A0A929WZA5"/>
<dbReference type="Gene3D" id="2.170.130.10">
    <property type="entry name" value="TonB-dependent receptor, plug domain"/>
    <property type="match status" value="1"/>
</dbReference>
<accession>A0A929WZA5</accession>